<proteinExistence type="evidence at transcript level"/>
<dbReference type="PRINTS" id="PR00420">
    <property type="entry name" value="RNGMNOXGNASE"/>
</dbReference>
<dbReference type="InterPro" id="IPR036188">
    <property type="entry name" value="FAD/NAD-bd_sf"/>
</dbReference>
<evidence type="ECO:0000259" key="4">
    <source>
        <dbReference type="Pfam" id="PF01494"/>
    </source>
</evidence>
<name>A0A2C9PIM4_PHEAM</name>
<feature type="domain" description="FAD-binding" evidence="4">
    <location>
        <begin position="21"/>
        <end position="239"/>
    </location>
</feature>
<evidence type="ECO:0000313" key="5">
    <source>
        <dbReference type="EMBL" id="ATL77043.1"/>
    </source>
</evidence>
<dbReference type="AlphaFoldDB" id="A0A2C9PIM4"/>
<dbReference type="GO" id="GO:0071949">
    <property type="term" value="F:FAD binding"/>
    <property type="evidence" value="ECO:0007669"/>
    <property type="project" value="InterPro"/>
</dbReference>
<sequence>MSFTGTFGNGSGLRYIHRKNLLQALADELPIDTIHFSCKIAAIETQTHDGSSPVIIHLGDGTLIKAKVLIGCDGVHSMVARWLGLSAPVKSGRSAGLGMAVFPEGHGLSHEVRQFIDVGLRAGYVPLNDKEIYWFLTCNSPPKGENLAGNPELLQKEVLDKYAKVLPPLLVDIIQKSDLSTLHWAPLMFRHPWNMLIGNLSKGNITVAGDAMHPMTPDLGQGGCSALEDAVVLGRHIGNSFIKNKRLVTTGDNNVGQAIDEYVKERKWRVTGLITGSYLSGWVQNGGSKWWMKFLRDVIFYRLFFGWILSIAKYDCGKLPSVSPAKPDKQSKLD</sequence>
<evidence type="ECO:0000256" key="3">
    <source>
        <dbReference type="ARBA" id="ARBA00024018"/>
    </source>
</evidence>
<dbReference type="PANTHER" id="PTHR45934:SF1">
    <property type="entry name" value="OS04G0423100 PROTEIN"/>
    <property type="match status" value="1"/>
</dbReference>
<evidence type="ECO:0000256" key="1">
    <source>
        <dbReference type="ARBA" id="ARBA00023002"/>
    </source>
</evidence>
<dbReference type="InterPro" id="IPR044560">
    <property type="entry name" value="MOase"/>
</dbReference>
<dbReference type="InterPro" id="IPR002938">
    <property type="entry name" value="FAD-bd"/>
</dbReference>
<keyword evidence="2" id="KW-0503">Monooxygenase</keyword>
<evidence type="ECO:0000256" key="2">
    <source>
        <dbReference type="ARBA" id="ARBA00023033"/>
    </source>
</evidence>
<protein>
    <submittedName>
        <fullName evidence="5">Zeaxanthin epoxidase</fullName>
    </submittedName>
</protein>
<dbReference type="GO" id="GO:0004497">
    <property type="term" value="F:monooxygenase activity"/>
    <property type="evidence" value="ECO:0007669"/>
    <property type="project" value="UniProtKB-KW"/>
</dbReference>
<dbReference type="EMBL" id="KY496996">
    <property type="protein sequence ID" value="ATL77043.1"/>
    <property type="molecule type" value="mRNA"/>
</dbReference>
<accession>A0A2C9PIM4</accession>
<keyword evidence="1" id="KW-0560">Oxidoreductase</keyword>
<organism evidence="5">
    <name type="scientific">Phellodendron amurense</name>
    <name type="common">Amur cork tree</name>
    <dbReference type="NCBI Taxonomy" id="68554"/>
    <lineage>
        <taxon>Eukaryota</taxon>
        <taxon>Viridiplantae</taxon>
        <taxon>Streptophyta</taxon>
        <taxon>Embryophyta</taxon>
        <taxon>Tracheophyta</taxon>
        <taxon>Spermatophyta</taxon>
        <taxon>Magnoliopsida</taxon>
        <taxon>eudicotyledons</taxon>
        <taxon>Gunneridae</taxon>
        <taxon>Pentapetalae</taxon>
        <taxon>rosids</taxon>
        <taxon>malvids</taxon>
        <taxon>Sapindales</taxon>
        <taxon>Rutaceae</taxon>
        <taxon>Zanthoxyloideae</taxon>
        <taxon>Phellodendron</taxon>
    </lineage>
</organism>
<dbReference type="Pfam" id="PF01494">
    <property type="entry name" value="FAD_binding_3"/>
    <property type="match status" value="1"/>
</dbReference>
<dbReference type="PANTHER" id="PTHR45934">
    <property type="entry name" value="FAD/NAD(P)-BINDING OXIDOREDUCTASE FAMILY PROTEIN"/>
    <property type="match status" value="1"/>
</dbReference>
<reference evidence="5" key="1">
    <citation type="submission" date="2017-01" db="EMBL/GenBank/DDBJ databases">
        <title>Overexpression of ThLEA3 conferring osmotic stress tolerance by rapid stomatal closure in transgenic Phellodendron amurense Rupr.</title>
        <authorList>
            <person name="Yang J."/>
        </authorList>
    </citation>
    <scope>NUCLEOTIDE SEQUENCE</scope>
</reference>
<dbReference type="SUPFAM" id="SSF51905">
    <property type="entry name" value="FAD/NAD(P)-binding domain"/>
    <property type="match status" value="1"/>
</dbReference>
<comment type="similarity">
    <text evidence="3">Belongs to the 3-hydroxybenzoate 6-hydroxylase family.</text>
</comment>
<dbReference type="Gene3D" id="3.50.50.60">
    <property type="entry name" value="FAD/NAD(P)-binding domain"/>
    <property type="match status" value="1"/>
</dbReference>